<dbReference type="PANTHER" id="PTHR43823:SF3">
    <property type="entry name" value="MULTIDRUG EXPORT PROTEIN MEPA"/>
    <property type="match status" value="1"/>
</dbReference>
<dbReference type="PANTHER" id="PTHR43823">
    <property type="entry name" value="SPORULATION PROTEIN YKVU"/>
    <property type="match status" value="1"/>
</dbReference>
<evidence type="ECO:0000313" key="12">
    <source>
        <dbReference type="Proteomes" id="UP001523565"/>
    </source>
</evidence>
<organism evidence="11 12">
    <name type="scientific">Ohessyouella blattaphilus</name>
    <dbReference type="NCBI Taxonomy" id="2949333"/>
    <lineage>
        <taxon>Bacteria</taxon>
        <taxon>Bacillati</taxon>
        <taxon>Bacillota</taxon>
        <taxon>Clostridia</taxon>
        <taxon>Lachnospirales</taxon>
        <taxon>Lachnospiraceae</taxon>
        <taxon>Ohessyouella</taxon>
    </lineage>
</organism>
<proteinExistence type="inferred from homology"/>
<keyword evidence="5" id="KW-1003">Cell membrane</keyword>
<feature type="transmembrane region" description="Helical" evidence="10">
    <location>
        <begin position="316"/>
        <end position="342"/>
    </location>
</feature>
<protein>
    <recommendedName>
        <fullName evidence="3">Multidrug export protein MepA</fullName>
    </recommendedName>
</protein>
<comment type="subcellular location">
    <subcellularLocation>
        <location evidence="1">Cell membrane</location>
        <topology evidence="1">Multi-pass membrane protein</topology>
    </subcellularLocation>
</comment>
<dbReference type="PIRSF" id="PIRSF006603">
    <property type="entry name" value="DinF"/>
    <property type="match status" value="1"/>
</dbReference>
<feature type="transmembrane region" description="Helical" evidence="10">
    <location>
        <begin position="12"/>
        <end position="35"/>
    </location>
</feature>
<evidence type="ECO:0000256" key="9">
    <source>
        <dbReference type="ARBA" id="ARBA00023251"/>
    </source>
</evidence>
<keyword evidence="7 10" id="KW-1133">Transmembrane helix</keyword>
<dbReference type="CDD" id="cd13143">
    <property type="entry name" value="MATE_MepA_like"/>
    <property type="match status" value="1"/>
</dbReference>
<comment type="similarity">
    <text evidence="2">Belongs to the multi antimicrobial extrusion (MATE) (TC 2.A.66.1) family. MepA subfamily.</text>
</comment>
<dbReference type="EMBL" id="JAMZFV010000001">
    <property type="protein sequence ID" value="MCP1108851.1"/>
    <property type="molecule type" value="Genomic_DNA"/>
</dbReference>
<evidence type="ECO:0000256" key="6">
    <source>
        <dbReference type="ARBA" id="ARBA00022692"/>
    </source>
</evidence>
<dbReference type="RefSeq" id="WP_262067756.1">
    <property type="nucleotide sequence ID" value="NZ_JAMXOC010000001.1"/>
</dbReference>
<feature type="transmembrane region" description="Helical" evidence="10">
    <location>
        <begin position="235"/>
        <end position="251"/>
    </location>
</feature>
<gene>
    <name evidence="11" type="ORF">NK118_01120</name>
</gene>
<feature type="transmembrane region" description="Helical" evidence="10">
    <location>
        <begin position="362"/>
        <end position="383"/>
    </location>
</feature>
<dbReference type="InterPro" id="IPR051327">
    <property type="entry name" value="MATE_MepA_subfamily"/>
</dbReference>
<keyword evidence="12" id="KW-1185">Reference proteome</keyword>
<evidence type="ECO:0000256" key="7">
    <source>
        <dbReference type="ARBA" id="ARBA00022989"/>
    </source>
</evidence>
<dbReference type="NCBIfam" id="TIGR00797">
    <property type="entry name" value="matE"/>
    <property type="match status" value="1"/>
</dbReference>
<evidence type="ECO:0000256" key="5">
    <source>
        <dbReference type="ARBA" id="ARBA00022475"/>
    </source>
</evidence>
<comment type="caution">
    <text evidence="11">The sequence shown here is derived from an EMBL/GenBank/DDBJ whole genome shotgun (WGS) entry which is preliminary data.</text>
</comment>
<evidence type="ECO:0000256" key="1">
    <source>
        <dbReference type="ARBA" id="ARBA00004651"/>
    </source>
</evidence>
<reference evidence="11 12" key="1">
    <citation type="journal article" date="2022" name="Genome Biol. Evol.">
        <title>Host diet, physiology and behaviors set the stage for Lachnospiraceae cladogenesis.</title>
        <authorList>
            <person name="Vera-Ponce De Leon A."/>
            <person name="Schneider M."/>
            <person name="Jahnes B.C."/>
            <person name="Sadowski V."/>
            <person name="Camuy-Velez L.A."/>
            <person name="Duan J."/>
            <person name="Sabree Z.L."/>
        </authorList>
    </citation>
    <scope>NUCLEOTIDE SEQUENCE [LARGE SCALE GENOMIC DNA]</scope>
    <source>
        <strain evidence="11 12">PAL227</strain>
    </source>
</reference>
<evidence type="ECO:0000256" key="2">
    <source>
        <dbReference type="ARBA" id="ARBA00008417"/>
    </source>
</evidence>
<feature type="transmembrane region" description="Helical" evidence="10">
    <location>
        <begin position="390"/>
        <end position="409"/>
    </location>
</feature>
<evidence type="ECO:0000256" key="10">
    <source>
        <dbReference type="SAM" id="Phobius"/>
    </source>
</evidence>
<dbReference type="InterPro" id="IPR048279">
    <property type="entry name" value="MdtK-like"/>
</dbReference>
<keyword evidence="4" id="KW-0813">Transport</keyword>
<feature type="transmembrane region" description="Helical" evidence="10">
    <location>
        <begin position="166"/>
        <end position="189"/>
    </location>
</feature>
<evidence type="ECO:0000256" key="8">
    <source>
        <dbReference type="ARBA" id="ARBA00023136"/>
    </source>
</evidence>
<sequence length="451" mass="48821">MEKDRLEAWPVPKLVITLALPAILAQIINVLYNIIDRVYIGRIEGIGEKALTGVGVTFPILILVSAFAYLIGSGGAPLAAIEMGKGDKKKAEAMLGNAFTALLIISVVLTVVFQVLKRPILLAFGASEATLGHGLDYLSVYLLGTGFVQLSLGLNPFINCQGKSKTAMFTVLIGALLNIVLDPLFIFGLKMGVKGAALATIISQAVSALFVVVYLSSKKSNIRLRLDNLRPKMPLLLGMMALGVSPFIMQFTESLINVVFNSGLQKYGGDYHVGAMTIIQSVMQMIFIVSAGLTQGIQPIISYNFGARKDDRVRQAYRIAFISITVVMVVLTGVVMLFPSFFGRLFTDSEGILQIVRKMLPLFVSGMMVFGIQQGAQCAFVGLGEAKLSFFLACLRKVILIIPLALVLPKFIGVLGIYLAEPISDVISATTAGILFKRNINKIFKRRDETS</sequence>
<feature type="transmembrane region" description="Helical" evidence="10">
    <location>
        <begin position="195"/>
        <end position="215"/>
    </location>
</feature>
<dbReference type="Pfam" id="PF01554">
    <property type="entry name" value="MatE"/>
    <property type="match status" value="2"/>
</dbReference>
<keyword evidence="8 10" id="KW-0472">Membrane</keyword>
<name>A0ABT1EDS0_9FIRM</name>
<evidence type="ECO:0000313" key="11">
    <source>
        <dbReference type="EMBL" id="MCP1108851.1"/>
    </source>
</evidence>
<feature type="transmembrane region" description="Helical" evidence="10">
    <location>
        <begin position="93"/>
        <end position="115"/>
    </location>
</feature>
<dbReference type="InterPro" id="IPR002528">
    <property type="entry name" value="MATE_fam"/>
</dbReference>
<keyword evidence="6 10" id="KW-0812">Transmembrane</keyword>
<dbReference type="Proteomes" id="UP001523565">
    <property type="component" value="Unassembled WGS sequence"/>
</dbReference>
<feature type="transmembrane region" description="Helical" evidence="10">
    <location>
        <begin position="55"/>
        <end position="81"/>
    </location>
</feature>
<keyword evidence="9" id="KW-0046">Antibiotic resistance</keyword>
<accession>A0ABT1EDS0</accession>
<feature type="transmembrane region" description="Helical" evidence="10">
    <location>
        <begin position="135"/>
        <end position="154"/>
    </location>
</feature>
<evidence type="ECO:0000256" key="4">
    <source>
        <dbReference type="ARBA" id="ARBA00022448"/>
    </source>
</evidence>
<evidence type="ECO:0000256" key="3">
    <source>
        <dbReference type="ARBA" id="ARBA00022106"/>
    </source>
</evidence>
<dbReference type="InterPro" id="IPR045070">
    <property type="entry name" value="MATE_MepA-like"/>
</dbReference>